<evidence type="ECO:0000256" key="5">
    <source>
        <dbReference type="PIRSR" id="PIRSR000193-1"/>
    </source>
</evidence>
<keyword evidence="4" id="KW-0963">Cytoplasm</keyword>
<dbReference type="SUPFAM" id="SSF48179">
    <property type="entry name" value="6-phosphogluconate dehydrogenase C-terminal domain-like"/>
    <property type="match status" value="1"/>
</dbReference>
<evidence type="ECO:0000259" key="6">
    <source>
        <dbReference type="Pfam" id="PF14748"/>
    </source>
</evidence>
<dbReference type="InterPro" id="IPR029036">
    <property type="entry name" value="P5CR_dimer"/>
</dbReference>
<evidence type="ECO:0000256" key="2">
    <source>
        <dbReference type="ARBA" id="ARBA00022857"/>
    </source>
</evidence>
<dbReference type="PROSITE" id="PS00521">
    <property type="entry name" value="P5CR"/>
    <property type="match status" value="1"/>
</dbReference>
<comment type="function">
    <text evidence="4">Catalyzes the reduction of 1-pyrroline-5-carboxylate (PCA) to L-proline.</text>
</comment>
<gene>
    <name evidence="4" type="primary">proC</name>
    <name evidence="7" type="ORF">FHS92_000857</name>
</gene>
<dbReference type="FunFam" id="1.10.3730.10:FF:000001">
    <property type="entry name" value="Pyrroline-5-carboxylate reductase"/>
    <property type="match status" value="1"/>
</dbReference>
<comment type="catalytic activity">
    <reaction evidence="4">
        <text>L-proline + NADP(+) = (S)-1-pyrroline-5-carboxylate + NADPH + 2 H(+)</text>
        <dbReference type="Rhea" id="RHEA:14109"/>
        <dbReference type="ChEBI" id="CHEBI:15378"/>
        <dbReference type="ChEBI" id="CHEBI:17388"/>
        <dbReference type="ChEBI" id="CHEBI:57783"/>
        <dbReference type="ChEBI" id="CHEBI:58349"/>
        <dbReference type="ChEBI" id="CHEBI:60039"/>
        <dbReference type="EC" id="1.5.1.2"/>
    </reaction>
</comment>
<dbReference type="UniPathway" id="UPA00098">
    <property type="reaction ID" value="UER00361"/>
</dbReference>
<accession>A0A841IXX3</accession>
<feature type="domain" description="Pyrroline-5-carboxylate reductase dimerisation" evidence="6">
    <location>
        <begin position="162"/>
        <end position="267"/>
    </location>
</feature>
<comment type="catalytic activity">
    <reaction evidence="4">
        <text>L-proline + NAD(+) = (S)-1-pyrroline-5-carboxylate + NADH + 2 H(+)</text>
        <dbReference type="Rhea" id="RHEA:14105"/>
        <dbReference type="ChEBI" id="CHEBI:15378"/>
        <dbReference type="ChEBI" id="CHEBI:17388"/>
        <dbReference type="ChEBI" id="CHEBI:57540"/>
        <dbReference type="ChEBI" id="CHEBI:57945"/>
        <dbReference type="ChEBI" id="CHEBI:60039"/>
        <dbReference type="EC" id="1.5.1.2"/>
    </reaction>
</comment>
<comment type="pathway">
    <text evidence="4">Amino-acid biosynthesis; L-proline biosynthesis; L-proline from L-glutamate 5-semialdehyde: step 1/1.</text>
</comment>
<dbReference type="PANTHER" id="PTHR11645:SF0">
    <property type="entry name" value="PYRROLINE-5-CARBOXYLATE REDUCTASE 3"/>
    <property type="match status" value="1"/>
</dbReference>
<comment type="caution">
    <text evidence="7">The sequence shown here is derived from an EMBL/GenBank/DDBJ whole genome shotgun (WGS) entry which is preliminary data.</text>
</comment>
<protein>
    <recommendedName>
        <fullName evidence="4">Pyrroline-5-carboxylate reductase</fullName>
        <shortName evidence="4">P5C reductase</shortName>
        <shortName evidence="4">P5CR</shortName>
        <ecNumber evidence="4">1.5.1.2</ecNumber>
    </recommendedName>
    <alternativeName>
        <fullName evidence="4">PCA reductase</fullName>
    </alternativeName>
</protein>
<keyword evidence="4" id="KW-0641">Proline biosynthesis</keyword>
<sequence length="275" mass="28140">MLPGDFPRHLFMVGCGNMGGAMLSRWLSQGLDADRVTVLRPSGASVGPGVMVVTEAPTELPAGSIVILAMKPQQWSTVAPAVGPLVRQSVATLSLLAGVPLAVLQDGVPGFGGFVRAMPNTPVAIGQGVTALYADSDFPADQRSGIDALIAPLGSAEWLADEDQFNLFTALGGCGPAYVFRFIDALARAAESLGMDETQARRVALATVRGASSLAAASDETPGALADRVASPGGMTREGLDVLDADSALAGLLTDTLRAARDRGEELARLAANAG</sequence>
<dbReference type="EMBL" id="JACIJP010000001">
    <property type="protein sequence ID" value="MBB6123150.1"/>
    <property type="molecule type" value="Genomic_DNA"/>
</dbReference>
<dbReference type="GO" id="GO:0055129">
    <property type="term" value="P:L-proline biosynthetic process"/>
    <property type="evidence" value="ECO:0007669"/>
    <property type="project" value="UniProtKB-UniRule"/>
</dbReference>
<organism evidence="7 8">
    <name type="scientific">Sphingobium subterraneum</name>
    <dbReference type="NCBI Taxonomy" id="627688"/>
    <lineage>
        <taxon>Bacteria</taxon>
        <taxon>Pseudomonadati</taxon>
        <taxon>Pseudomonadota</taxon>
        <taxon>Alphaproteobacteria</taxon>
        <taxon>Sphingomonadales</taxon>
        <taxon>Sphingomonadaceae</taxon>
        <taxon>Sphingobium</taxon>
    </lineage>
</organism>
<name>A0A841IXX3_9SPHN</name>
<evidence type="ECO:0000313" key="7">
    <source>
        <dbReference type="EMBL" id="MBB6123150.1"/>
    </source>
</evidence>
<keyword evidence="3 4" id="KW-0560">Oxidoreductase</keyword>
<dbReference type="EC" id="1.5.1.2" evidence="4"/>
<dbReference type="Proteomes" id="UP000552700">
    <property type="component" value="Unassembled WGS sequence"/>
</dbReference>
<dbReference type="SUPFAM" id="SSF51735">
    <property type="entry name" value="NAD(P)-binding Rossmann-fold domains"/>
    <property type="match status" value="1"/>
</dbReference>
<comment type="similarity">
    <text evidence="1 4">Belongs to the pyrroline-5-carboxylate reductase family.</text>
</comment>
<evidence type="ECO:0000313" key="8">
    <source>
        <dbReference type="Proteomes" id="UP000552700"/>
    </source>
</evidence>
<dbReference type="PANTHER" id="PTHR11645">
    <property type="entry name" value="PYRROLINE-5-CARBOXYLATE REDUCTASE"/>
    <property type="match status" value="1"/>
</dbReference>
<evidence type="ECO:0000256" key="4">
    <source>
        <dbReference type="HAMAP-Rule" id="MF_01925"/>
    </source>
</evidence>
<dbReference type="AlphaFoldDB" id="A0A841IXX3"/>
<dbReference type="RefSeq" id="WP_425506224.1">
    <property type="nucleotide sequence ID" value="NZ_JACIJP010000001.1"/>
</dbReference>
<keyword evidence="8" id="KW-1185">Reference proteome</keyword>
<feature type="binding site" evidence="5">
    <location>
        <begin position="69"/>
        <end position="72"/>
    </location>
    <ligand>
        <name>NADP(+)</name>
        <dbReference type="ChEBI" id="CHEBI:58349"/>
    </ligand>
</feature>
<proteinExistence type="inferred from homology"/>
<dbReference type="GO" id="GO:0005737">
    <property type="term" value="C:cytoplasm"/>
    <property type="evidence" value="ECO:0007669"/>
    <property type="project" value="UniProtKB-SubCell"/>
</dbReference>
<dbReference type="InterPro" id="IPR008927">
    <property type="entry name" value="6-PGluconate_DH-like_C_sf"/>
</dbReference>
<comment type="subcellular location">
    <subcellularLocation>
        <location evidence="4">Cytoplasm</location>
    </subcellularLocation>
</comment>
<dbReference type="Gene3D" id="1.10.3730.10">
    <property type="entry name" value="ProC C-terminal domain-like"/>
    <property type="match status" value="1"/>
</dbReference>
<evidence type="ECO:0000256" key="1">
    <source>
        <dbReference type="ARBA" id="ARBA00005525"/>
    </source>
</evidence>
<dbReference type="HAMAP" id="MF_01925">
    <property type="entry name" value="P5C_reductase"/>
    <property type="match status" value="1"/>
</dbReference>
<dbReference type="Gene3D" id="3.40.50.720">
    <property type="entry name" value="NAD(P)-binding Rossmann-like Domain"/>
    <property type="match status" value="1"/>
</dbReference>
<dbReference type="InterPro" id="IPR000304">
    <property type="entry name" value="Pyrroline-COOH_reductase"/>
</dbReference>
<keyword evidence="4" id="KW-0028">Amino-acid biosynthesis</keyword>
<dbReference type="GO" id="GO:0004735">
    <property type="term" value="F:pyrroline-5-carboxylate reductase activity"/>
    <property type="evidence" value="ECO:0007669"/>
    <property type="project" value="UniProtKB-UniRule"/>
</dbReference>
<evidence type="ECO:0000256" key="3">
    <source>
        <dbReference type="ARBA" id="ARBA00023002"/>
    </source>
</evidence>
<dbReference type="InterPro" id="IPR036291">
    <property type="entry name" value="NAD(P)-bd_dom_sf"/>
</dbReference>
<dbReference type="InterPro" id="IPR053790">
    <property type="entry name" value="P5CR-like_CS"/>
</dbReference>
<reference evidence="7 8" key="1">
    <citation type="submission" date="2020-08" db="EMBL/GenBank/DDBJ databases">
        <title>Genomic Encyclopedia of Type Strains, Phase IV (KMG-IV): sequencing the most valuable type-strain genomes for metagenomic binning, comparative biology and taxonomic classification.</title>
        <authorList>
            <person name="Goeker M."/>
        </authorList>
    </citation>
    <scope>NUCLEOTIDE SEQUENCE [LARGE SCALE GENOMIC DNA]</scope>
    <source>
        <strain evidence="7 8">DSM 102255</strain>
    </source>
</reference>
<keyword evidence="2 4" id="KW-0521">NADP</keyword>
<dbReference type="PIRSF" id="PIRSF000193">
    <property type="entry name" value="Pyrrol-5-carb_rd"/>
    <property type="match status" value="1"/>
</dbReference>
<dbReference type="Pfam" id="PF14748">
    <property type="entry name" value="P5CR_dimer"/>
    <property type="match status" value="1"/>
</dbReference>